<evidence type="ECO:0000259" key="1">
    <source>
        <dbReference type="Pfam" id="PF24864"/>
    </source>
</evidence>
<dbReference type="PANTHER" id="PTHR38790:SF4">
    <property type="entry name" value="2EXR DOMAIN-CONTAINING PROTEIN"/>
    <property type="match status" value="1"/>
</dbReference>
<keyword evidence="3" id="KW-1185">Reference proteome</keyword>
<protein>
    <recommendedName>
        <fullName evidence="1">DUF7730 domain-containing protein</fullName>
    </recommendedName>
</protein>
<sequence>MQYQDGPSQSSGLILVNSPADCPLMRLPVELQRIVCQYVMADWRWTKRLHIVRDYEQGDFGTGKFDSPISPARTRRLTYVPCVTRSEDKLALSMTKSWPTQHDSCRGWKAFDCDPPRFQGLYLAISLSCRHMHSEATRLLYSQHSFDLLDIPSAHRFLTQAHREQLNHIQVIWISAVFDKQSGISANKALSSTYEVSPEMAQINFEQWAAICDVLAKMTGLQRVTMRIHRHVHSGVEQAKIVGLLKDVRVDGEFVVKVSGEQ</sequence>
<reference evidence="3" key="1">
    <citation type="submission" date="2016-03" db="EMBL/GenBank/DDBJ databases">
        <authorList>
            <person name="Ploux O."/>
        </authorList>
    </citation>
    <scope>NUCLEOTIDE SEQUENCE [LARGE SCALE GENOMIC DNA]</scope>
    <source>
        <strain evidence="3">UK7</strain>
    </source>
</reference>
<proteinExistence type="predicted"/>
<dbReference type="Proteomes" id="UP000178129">
    <property type="component" value="Unassembled WGS sequence"/>
</dbReference>
<dbReference type="Pfam" id="PF24864">
    <property type="entry name" value="DUF7730"/>
    <property type="match status" value="1"/>
</dbReference>
<dbReference type="InterPro" id="IPR056632">
    <property type="entry name" value="DUF7730"/>
</dbReference>
<dbReference type="AlphaFoldDB" id="A0A1E1KVM5"/>
<evidence type="ECO:0000313" key="3">
    <source>
        <dbReference type="Proteomes" id="UP000178129"/>
    </source>
</evidence>
<organism evidence="2 3">
    <name type="scientific">Rhynchosporium graminicola</name>
    <dbReference type="NCBI Taxonomy" id="2792576"/>
    <lineage>
        <taxon>Eukaryota</taxon>
        <taxon>Fungi</taxon>
        <taxon>Dikarya</taxon>
        <taxon>Ascomycota</taxon>
        <taxon>Pezizomycotina</taxon>
        <taxon>Leotiomycetes</taxon>
        <taxon>Helotiales</taxon>
        <taxon>Ploettnerulaceae</taxon>
        <taxon>Rhynchosporium</taxon>
    </lineage>
</organism>
<dbReference type="EMBL" id="FJUW01000024">
    <property type="protein sequence ID" value="CZT02212.1"/>
    <property type="molecule type" value="Genomic_DNA"/>
</dbReference>
<dbReference type="InParanoid" id="A0A1E1KVM5"/>
<name>A0A1E1KVM5_9HELO</name>
<evidence type="ECO:0000313" key="2">
    <source>
        <dbReference type="EMBL" id="CZT02212.1"/>
    </source>
</evidence>
<comment type="caution">
    <text evidence="2">The sequence shown here is derived from an EMBL/GenBank/DDBJ whole genome shotgun (WGS) entry which is preliminary data.</text>
</comment>
<feature type="domain" description="DUF7730" evidence="1">
    <location>
        <begin position="21"/>
        <end position="256"/>
    </location>
</feature>
<gene>
    <name evidence="2" type="ORF">RCO7_11057</name>
</gene>
<accession>A0A1E1KVM5</accession>
<dbReference type="STRING" id="914237.A0A1E1KVM5"/>
<dbReference type="PANTHER" id="PTHR38790">
    <property type="entry name" value="2EXR DOMAIN-CONTAINING PROTEIN-RELATED"/>
    <property type="match status" value="1"/>
</dbReference>